<name>A0A183ELK0_9BILA</name>
<feature type="domain" description="Rho-GAP" evidence="2">
    <location>
        <begin position="1"/>
        <end position="113"/>
    </location>
</feature>
<dbReference type="InterPro" id="IPR042869">
    <property type="entry name" value="ARHGAP11A/B"/>
</dbReference>
<gene>
    <name evidence="3" type="ORF">GPUH_LOCUS21841</name>
</gene>
<proteinExistence type="predicted"/>
<dbReference type="InterPro" id="IPR000198">
    <property type="entry name" value="RhoGAP_dom"/>
</dbReference>
<evidence type="ECO:0000313" key="5">
    <source>
        <dbReference type="WBParaSite" id="GPUH_0002186801-mRNA-1"/>
    </source>
</evidence>
<dbReference type="WBParaSite" id="GPUH_0002186801-mRNA-1">
    <property type="protein sequence ID" value="GPUH_0002186801-mRNA-1"/>
    <property type="gene ID" value="GPUH_0002186801"/>
</dbReference>
<evidence type="ECO:0000313" key="4">
    <source>
        <dbReference type="Proteomes" id="UP000271098"/>
    </source>
</evidence>
<dbReference type="EMBL" id="UYRT01093608">
    <property type="protein sequence ID" value="VDN39026.1"/>
    <property type="molecule type" value="Genomic_DNA"/>
</dbReference>
<dbReference type="AlphaFoldDB" id="A0A183ELK0"/>
<protein>
    <submittedName>
        <fullName evidence="5">Rho-GAP domain-containing protein</fullName>
    </submittedName>
</protein>
<feature type="region of interest" description="Disordered" evidence="1">
    <location>
        <begin position="150"/>
        <end position="175"/>
    </location>
</feature>
<evidence type="ECO:0000256" key="1">
    <source>
        <dbReference type="SAM" id="MobiDB-lite"/>
    </source>
</evidence>
<evidence type="ECO:0000313" key="3">
    <source>
        <dbReference type="EMBL" id="VDN39026.1"/>
    </source>
</evidence>
<dbReference type="PANTHER" id="PTHR15670">
    <property type="entry name" value="RHO GTPASE ACTIVATING PROTEIN 11A"/>
    <property type="match status" value="1"/>
</dbReference>
<dbReference type="GO" id="GO:0007165">
    <property type="term" value="P:signal transduction"/>
    <property type="evidence" value="ECO:0007669"/>
    <property type="project" value="InterPro"/>
</dbReference>
<dbReference type="Gene3D" id="1.10.555.10">
    <property type="entry name" value="Rho GTPase activation protein"/>
    <property type="match status" value="2"/>
</dbReference>
<dbReference type="InterPro" id="IPR008936">
    <property type="entry name" value="Rho_GTPase_activation_prot"/>
</dbReference>
<sequence>MQTFFGGKKLPEDCTTHDVCSLIKRFFRELKTPLFAHLQLQLLEFGDRHEAHRMTVENIARVFAPSLFRDNPPPAPSKRKRGSQDDLIISVRNENELRIAIIIDLIDNAHKIGVPRDYYLASRRPSDATQKVFGGKLPEIAGMRSASAKPISRNTSSVSAAKHKVEAKKDRKMAKQSSLKLTEQYKVGIFHLPC</sequence>
<dbReference type="SUPFAM" id="SSF48350">
    <property type="entry name" value="GTPase activation domain, GAP"/>
    <property type="match status" value="1"/>
</dbReference>
<accession>A0A183ELK0</accession>
<evidence type="ECO:0000259" key="2">
    <source>
        <dbReference type="PROSITE" id="PS50238"/>
    </source>
</evidence>
<dbReference type="Proteomes" id="UP000271098">
    <property type="component" value="Unassembled WGS sequence"/>
</dbReference>
<reference evidence="3 4" key="2">
    <citation type="submission" date="2018-11" db="EMBL/GenBank/DDBJ databases">
        <authorList>
            <consortium name="Pathogen Informatics"/>
        </authorList>
    </citation>
    <scope>NUCLEOTIDE SEQUENCE [LARGE SCALE GENOMIC DNA]</scope>
</reference>
<organism evidence="5">
    <name type="scientific">Gongylonema pulchrum</name>
    <dbReference type="NCBI Taxonomy" id="637853"/>
    <lineage>
        <taxon>Eukaryota</taxon>
        <taxon>Metazoa</taxon>
        <taxon>Ecdysozoa</taxon>
        <taxon>Nematoda</taxon>
        <taxon>Chromadorea</taxon>
        <taxon>Rhabditida</taxon>
        <taxon>Spirurina</taxon>
        <taxon>Spiruromorpha</taxon>
        <taxon>Spiruroidea</taxon>
        <taxon>Gongylonematidae</taxon>
        <taxon>Gongylonema</taxon>
    </lineage>
</organism>
<dbReference type="PANTHER" id="PTHR15670:SF4">
    <property type="entry name" value="RHO GTPASE-ACTIVATING PROTEIN 11A"/>
    <property type="match status" value="1"/>
</dbReference>
<dbReference type="GO" id="GO:0005096">
    <property type="term" value="F:GTPase activator activity"/>
    <property type="evidence" value="ECO:0007669"/>
    <property type="project" value="TreeGrafter"/>
</dbReference>
<dbReference type="PROSITE" id="PS50238">
    <property type="entry name" value="RHOGAP"/>
    <property type="match status" value="1"/>
</dbReference>
<keyword evidence="4" id="KW-1185">Reference proteome</keyword>
<reference evidence="5" key="1">
    <citation type="submission" date="2016-06" db="UniProtKB">
        <authorList>
            <consortium name="WormBaseParasite"/>
        </authorList>
    </citation>
    <scope>IDENTIFICATION</scope>
</reference>
<dbReference type="OrthoDB" id="29546at2759"/>